<comment type="caution">
    <text evidence="2">The sequence shown here is derived from an EMBL/GenBank/DDBJ whole genome shotgun (WGS) entry which is preliminary data.</text>
</comment>
<evidence type="ECO:0008006" key="4">
    <source>
        <dbReference type="Google" id="ProtNLM"/>
    </source>
</evidence>
<evidence type="ECO:0000313" key="2">
    <source>
        <dbReference type="EMBL" id="PHJ15729.1"/>
    </source>
</evidence>
<dbReference type="RefSeq" id="XP_067917461.1">
    <property type="nucleotide sequence ID" value="XM_068070559.1"/>
</dbReference>
<dbReference type="AlphaFoldDB" id="A0A2C6KF28"/>
<keyword evidence="1" id="KW-0472">Membrane</keyword>
<feature type="transmembrane region" description="Helical" evidence="1">
    <location>
        <begin position="50"/>
        <end position="70"/>
    </location>
</feature>
<evidence type="ECO:0000313" key="3">
    <source>
        <dbReference type="Proteomes" id="UP000221165"/>
    </source>
</evidence>
<organism evidence="2 3">
    <name type="scientific">Cystoisospora suis</name>
    <dbReference type="NCBI Taxonomy" id="483139"/>
    <lineage>
        <taxon>Eukaryota</taxon>
        <taxon>Sar</taxon>
        <taxon>Alveolata</taxon>
        <taxon>Apicomplexa</taxon>
        <taxon>Conoidasida</taxon>
        <taxon>Coccidia</taxon>
        <taxon>Eucoccidiorida</taxon>
        <taxon>Eimeriorina</taxon>
        <taxon>Sarcocystidae</taxon>
        <taxon>Cystoisospora</taxon>
    </lineage>
</organism>
<gene>
    <name evidence="2" type="ORF">CSUI_010456</name>
</gene>
<keyword evidence="1" id="KW-0812">Transmembrane</keyword>
<protein>
    <recommendedName>
        <fullName evidence="4">Transmembrane protein</fullName>
    </recommendedName>
</protein>
<sequence length="122" mass="14370">MKEEEEEQFSSSAIDAFSTLEEVEKREYIKGIKKEKSFDERKKKKRENSFFFYPSIIFCACSSFFSVAVTSSQDTSHDVLDFSRFFLSFFFVSFALFLRPNELNLFSLSFFFAFFLSVSVHL</sequence>
<dbReference type="GeneID" id="94433770"/>
<feature type="transmembrane region" description="Helical" evidence="1">
    <location>
        <begin position="105"/>
        <end position="121"/>
    </location>
</feature>
<evidence type="ECO:0000256" key="1">
    <source>
        <dbReference type="SAM" id="Phobius"/>
    </source>
</evidence>
<keyword evidence="3" id="KW-1185">Reference proteome</keyword>
<dbReference type="Proteomes" id="UP000221165">
    <property type="component" value="Unassembled WGS sequence"/>
</dbReference>
<keyword evidence="1" id="KW-1133">Transmembrane helix</keyword>
<dbReference type="EMBL" id="MIGC01007475">
    <property type="protein sequence ID" value="PHJ15729.1"/>
    <property type="molecule type" value="Genomic_DNA"/>
</dbReference>
<feature type="transmembrane region" description="Helical" evidence="1">
    <location>
        <begin position="82"/>
        <end position="98"/>
    </location>
</feature>
<dbReference type="VEuPathDB" id="ToxoDB:CSUI_010456"/>
<reference evidence="2 3" key="1">
    <citation type="journal article" date="2017" name="Int. J. Parasitol.">
        <title>The genome of the protozoan parasite Cystoisospora suis and a reverse vaccinology approach to identify vaccine candidates.</title>
        <authorList>
            <person name="Palmieri N."/>
            <person name="Shrestha A."/>
            <person name="Ruttkowski B."/>
            <person name="Beck T."/>
            <person name="Vogl C."/>
            <person name="Tomley F."/>
            <person name="Blake D.P."/>
            <person name="Joachim A."/>
        </authorList>
    </citation>
    <scope>NUCLEOTIDE SEQUENCE [LARGE SCALE GENOMIC DNA]</scope>
    <source>
        <strain evidence="2 3">Wien I</strain>
    </source>
</reference>
<proteinExistence type="predicted"/>
<name>A0A2C6KF28_9APIC</name>
<accession>A0A2C6KF28</accession>